<protein>
    <submittedName>
        <fullName evidence="1">Uncharacterized protein</fullName>
    </submittedName>
</protein>
<dbReference type="AlphaFoldDB" id="A0A812RHQ5"/>
<dbReference type="EMBL" id="CAJNIZ010020113">
    <property type="protein sequence ID" value="CAE7436592.1"/>
    <property type="molecule type" value="Genomic_DNA"/>
</dbReference>
<gene>
    <name evidence="1" type="ORF">SPIL2461_LOCUS10660</name>
</gene>
<evidence type="ECO:0000313" key="1">
    <source>
        <dbReference type="EMBL" id="CAE7436592.1"/>
    </source>
</evidence>
<organism evidence="1 2">
    <name type="scientific">Symbiodinium pilosum</name>
    <name type="common">Dinoflagellate</name>
    <dbReference type="NCBI Taxonomy" id="2952"/>
    <lineage>
        <taxon>Eukaryota</taxon>
        <taxon>Sar</taxon>
        <taxon>Alveolata</taxon>
        <taxon>Dinophyceae</taxon>
        <taxon>Suessiales</taxon>
        <taxon>Symbiodiniaceae</taxon>
        <taxon>Symbiodinium</taxon>
    </lineage>
</organism>
<proteinExistence type="predicted"/>
<sequence>MARTIRHSCLCAGLDMLRTRAVASTAGRLKLSRQWHLSFFIQVVCGEPTCLM</sequence>
<comment type="caution">
    <text evidence="1">The sequence shown here is derived from an EMBL/GenBank/DDBJ whole genome shotgun (WGS) entry which is preliminary data.</text>
</comment>
<accession>A0A812RHQ5</accession>
<dbReference type="Proteomes" id="UP000649617">
    <property type="component" value="Unassembled WGS sequence"/>
</dbReference>
<reference evidence="1" key="1">
    <citation type="submission" date="2021-02" db="EMBL/GenBank/DDBJ databases">
        <authorList>
            <person name="Dougan E. K."/>
            <person name="Rhodes N."/>
            <person name="Thang M."/>
            <person name="Chan C."/>
        </authorList>
    </citation>
    <scope>NUCLEOTIDE SEQUENCE</scope>
</reference>
<keyword evidence="2" id="KW-1185">Reference proteome</keyword>
<evidence type="ECO:0000313" key="2">
    <source>
        <dbReference type="Proteomes" id="UP000649617"/>
    </source>
</evidence>
<name>A0A812RHQ5_SYMPI</name>